<dbReference type="PIRSF" id="PIRSF006641">
    <property type="entry name" value="CHP00092"/>
    <property type="match status" value="1"/>
</dbReference>
<dbReference type="InterPro" id="IPR004095">
    <property type="entry name" value="TGS"/>
</dbReference>
<dbReference type="PANTHER" id="PTHR23305:SF18">
    <property type="entry name" value="OBG-TYPE G DOMAIN-CONTAINING PROTEIN"/>
    <property type="match status" value="1"/>
</dbReference>
<dbReference type="PROSITE" id="PS51880">
    <property type="entry name" value="TGS"/>
    <property type="match status" value="1"/>
</dbReference>
<dbReference type="Gene3D" id="3.40.50.300">
    <property type="entry name" value="P-loop containing nucleotide triphosphate hydrolases"/>
    <property type="match status" value="1"/>
</dbReference>
<protein>
    <recommendedName>
        <fullName evidence="6">Ribosome-binding ATPase YchF</fullName>
    </recommendedName>
</protein>
<keyword evidence="2" id="KW-0479">Metal-binding</keyword>
<dbReference type="InterPro" id="IPR013029">
    <property type="entry name" value="YchF_C"/>
</dbReference>
<evidence type="ECO:0000256" key="5">
    <source>
        <dbReference type="ARBA" id="ARBA00022842"/>
    </source>
</evidence>
<dbReference type="InterPro" id="IPR031167">
    <property type="entry name" value="G_OBG"/>
</dbReference>
<dbReference type="EMBL" id="JAEDAM010000044">
    <property type="protein sequence ID" value="MBS8122132.1"/>
    <property type="molecule type" value="Genomic_DNA"/>
</dbReference>
<dbReference type="InterPro" id="IPR012675">
    <property type="entry name" value="Beta-grasp_dom_sf"/>
</dbReference>
<sequence length="364" mass="41094">MKIGIVGLPNVGKSTLFNALTNSYSADSGNFPFCTIDANTGIVDVKDERVDKLSEISNSKNKIYANIKFVDIAGLVKGASNGEGLGNKFLGNIREVDAIVQVVRHFEDEDVNHVDGNVDPMRDIETINTELIISDLQQIEDKLPQLSKKVKSKDKDAIDTFSVLEKAKSILQEGKLIYDIYSDFSDKEKNILKQYNFLTNKPFIYVLNVSEENILNSSKLIKEYEKKLDKVVCLVSAKIEADMIEFDKQEKQDFLKDMYGDVKIPTLDDLIKKSFDEVGLMYYFTSGEKETKAWTILKNSTAPQAAGAIHTDFQRGFIKAEIVKYEDLLETFSWQKAKEKGLVKLQGKDYVVQDGDVIIFKFNV</sequence>
<dbReference type="CDD" id="cd04867">
    <property type="entry name" value="TGS_YchF_OLA1"/>
    <property type="match status" value="1"/>
</dbReference>
<dbReference type="PROSITE" id="PS51710">
    <property type="entry name" value="G_OBG"/>
    <property type="match status" value="1"/>
</dbReference>
<evidence type="ECO:0000256" key="4">
    <source>
        <dbReference type="ARBA" id="ARBA00022840"/>
    </source>
</evidence>
<dbReference type="InterPro" id="IPR006073">
    <property type="entry name" value="GTP-bd"/>
</dbReference>
<comment type="similarity">
    <text evidence="6">Belongs to the TRAFAC class OBG-HflX-like GTPase superfamily. OBG GTPase family. YchF/OLA1 subfamily.</text>
</comment>
<dbReference type="InterPro" id="IPR004396">
    <property type="entry name" value="ATPase_YchF/OLA1"/>
</dbReference>
<dbReference type="Proteomes" id="UP000680365">
    <property type="component" value="Unassembled WGS sequence"/>
</dbReference>
<evidence type="ECO:0000259" key="7">
    <source>
        <dbReference type="PROSITE" id="PS51710"/>
    </source>
</evidence>
<evidence type="ECO:0000313" key="9">
    <source>
        <dbReference type="EMBL" id="MBS8122132.1"/>
    </source>
</evidence>
<dbReference type="InterPro" id="IPR041706">
    <property type="entry name" value="YchF_N"/>
</dbReference>
<dbReference type="Gene3D" id="1.10.150.300">
    <property type="entry name" value="TGS-like domain"/>
    <property type="match status" value="1"/>
</dbReference>
<dbReference type="RefSeq" id="WP_213349369.1">
    <property type="nucleotide sequence ID" value="NZ_JAEDAM010000044.1"/>
</dbReference>
<organism evidence="9 10">
    <name type="scientific">Candidatus Vampirococcus lugosii</name>
    <dbReference type="NCBI Taxonomy" id="2789015"/>
    <lineage>
        <taxon>Bacteria</taxon>
        <taxon>Candidatus Absconditibacteriota</taxon>
        <taxon>Vampirococcus</taxon>
    </lineage>
</organism>
<proteinExistence type="inferred from homology"/>
<accession>A0ABS5QLQ5</accession>
<comment type="cofactor">
    <cofactor evidence="1">
        <name>Mg(2+)</name>
        <dbReference type="ChEBI" id="CHEBI:18420"/>
    </cofactor>
</comment>
<dbReference type="PANTHER" id="PTHR23305">
    <property type="entry name" value="OBG GTPASE FAMILY"/>
    <property type="match status" value="1"/>
</dbReference>
<gene>
    <name evidence="6" type="primary">ychF</name>
    <name evidence="9" type="ORF">VAMP_120n53</name>
</gene>
<name>A0ABS5QLQ5_9BACT</name>
<evidence type="ECO:0000256" key="2">
    <source>
        <dbReference type="ARBA" id="ARBA00022723"/>
    </source>
</evidence>
<evidence type="ECO:0000259" key="8">
    <source>
        <dbReference type="PROSITE" id="PS51880"/>
    </source>
</evidence>
<evidence type="ECO:0000256" key="6">
    <source>
        <dbReference type="HAMAP-Rule" id="MF_00944"/>
    </source>
</evidence>
<evidence type="ECO:0000256" key="1">
    <source>
        <dbReference type="ARBA" id="ARBA00001946"/>
    </source>
</evidence>
<dbReference type="NCBIfam" id="TIGR00092">
    <property type="entry name" value="redox-regulated ATPase YchF"/>
    <property type="match status" value="1"/>
</dbReference>
<dbReference type="Pfam" id="PF01926">
    <property type="entry name" value="MMR_HSR1"/>
    <property type="match status" value="1"/>
</dbReference>
<dbReference type="PRINTS" id="PR00326">
    <property type="entry name" value="GTP1OBG"/>
</dbReference>
<dbReference type="InterPro" id="IPR012676">
    <property type="entry name" value="TGS-like"/>
</dbReference>
<feature type="domain" description="OBG-type G" evidence="7">
    <location>
        <begin position="1"/>
        <end position="255"/>
    </location>
</feature>
<dbReference type="SUPFAM" id="SSF81271">
    <property type="entry name" value="TGS-like"/>
    <property type="match status" value="1"/>
</dbReference>
<reference evidence="9 10" key="1">
    <citation type="journal article" date="2021" name="Nat. Commun.">
        <title>Reductive evolution and unique predatory mode in the CPR bacterium Vampirococcus lugosii.</title>
        <authorList>
            <person name="Moreira D."/>
            <person name="Zivanovic Y."/>
            <person name="Lopez-Archilla A.I."/>
            <person name="Iniesto M."/>
            <person name="Lopez-Garcia P."/>
        </authorList>
    </citation>
    <scope>NUCLEOTIDE SEQUENCE [LARGE SCALE GENOMIC DNA]</scope>
    <source>
        <strain evidence="9">Chiprana</strain>
    </source>
</reference>
<dbReference type="HAMAP" id="MF_00944">
    <property type="entry name" value="YchF_OLA1_ATPase"/>
    <property type="match status" value="1"/>
</dbReference>
<dbReference type="Gene3D" id="3.10.20.30">
    <property type="match status" value="1"/>
</dbReference>
<comment type="caution">
    <text evidence="9">The sequence shown here is derived from an EMBL/GenBank/DDBJ whole genome shotgun (WGS) entry which is preliminary data.</text>
</comment>
<dbReference type="SUPFAM" id="SSF52540">
    <property type="entry name" value="P-loop containing nucleoside triphosphate hydrolases"/>
    <property type="match status" value="1"/>
</dbReference>
<dbReference type="InterPro" id="IPR023192">
    <property type="entry name" value="TGS-like_dom_sf"/>
</dbReference>
<dbReference type="CDD" id="cd01900">
    <property type="entry name" value="YchF"/>
    <property type="match status" value="1"/>
</dbReference>
<comment type="function">
    <text evidence="6">ATPase that binds to both the 70S ribosome and the 50S ribosomal subunit in a nucleotide-independent manner.</text>
</comment>
<keyword evidence="3 6" id="KW-0547">Nucleotide-binding</keyword>
<keyword evidence="4 6" id="KW-0067">ATP-binding</keyword>
<evidence type="ECO:0000256" key="3">
    <source>
        <dbReference type="ARBA" id="ARBA00022741"/>
    </source>
</evidence>
<feature type="domain" description="TGS" evidence="8">
    <location>
        <begin position="279"/>
        <end position="362"/>
    </location>
</feature>
<dbReference type="InterPro" id="IPR027417">
    <property type="entry name" value="P-loop_NTPase"/>
</dbReference>
<dbReference type="Pfam" id="PF06071">
    <property type="entry name" value="YchF-GTPase_C"/>
    <property type="match status" value="1"/>
</dbReference>
<keyword evidence="10" id="KW-1185">Reference proteome</keyword>
<evidence type="ECO:0000313" key="10">
    <source>
        <dbReference type="Proteomes" id="UP000680365"/>
    </source>
</evidence>
<keyword evidence="5" id="KW-0460">Magnesium</keyword>
<feature type="binding site" evidence="6">
    <location>
        <begin position="10"/>
        <end position="15"/>
    </location>
    <ligand>
        <name>ATP</name>
        <dbReference type="ChEBI" id="CHEBI:30616"/>
    </ligand>
</feature>